<comment type="similarity">
    <text evidence="1 12">Belongs to the methyltransferase TRM13 family.</text>
</comment>
<dbReference type="GeneID" id="575954"/>
<dbReference type="RefSeq" id="XP_030852423.1">
    <property type="nucleotide sequence ID" value="XM_030996563.1"/>
</dbReference>
<dbReference type="EC" id="2.1.1.225" evidence="12"/>
<dbReference type="Pfam" id="PF05253">
    <property type="entry name" value="zf-U11-48K"/>
    <property type="match status" value="1"/>
</dbReference>
<sequence length="583" mass="64941">MEEERQCNFFVKKRKRLCRLLPGKGKKFCGEHINLEKGCNANQNEVDQSNTTGRIPCPYDPNHTVAVKQLAKHFKVCNSRPKEQPIYYEKGINAGSTEYDKDLEMLRLASFSLEEIQLIISKVESAYAEHVHDVKTEILHHDALKAEVENPENGVTARKHLLQLDSLLGHMNRLDLLQPDTCFVEFGAGRGRLSQWIQQAMGNLEQTSFLLVDRAAVRHKRDTFYQRDDGGYERISMDIENLILGKVPNVCNHGNRPVVAYTKHLCGAATDLALRCLMETRTGNIPQASSETLITMNKPGDEDNSQCPEHSTQQSSSQRSSSSTPQSFSGGSPDSQHISSDNGPTDVQSTIRQGSSPSEPRHHEGIPGDNSSAHQQVVETDDASRSIEPTPVSTTIPVKGVVMALCCHHRCSWRTHVGKQFFQDVGISERDFMALVRMSSWATCGTRLAKDGDKDENKKEEKGKEDGKDGKKMEGLTDDQLEGGMKETQKGSGTEELMERSKKGKERVEGENSDIPEEQASVVGSLGLSVPEREEIGFKCKRILDMGRIIYLRNLGLDAKLVSYVERNISPENVVLIAKPLNQ</sequence>
<feature type="compositionally biased region" description="Basic and acidic residues" evidence="13">
    <location>
        <begin position="497"/>
        <end position="510"/>
    </location>
</feature>
<evidence type="ECO:0000313" key="16">
    <source>
        <dbReference type="Proteomes" id="UP000007110"/>
    </source>
</evidence>
<evidence type="ECO:0000256" key="7">
    <source>
        <dbReference type="ARBA" id="ARBA00022771"/>
    </source>
</evidence>
<dbReference type="Proteomes" id="UP000007110">
    <property type="component" value="Unassembled WGS sequence"/>
</dbReference>
<dbReference type="AlphaFoldDB" id="A0A7M7PJ22"/>
<dbReference type="InterPro" id="IPR007871">
    <property type="entry name" value="Methyltransferase_TRM13"/>
</dbReference>
<reference evidence="16" key="1">
    <citation type="submission" date="2015-02" db="EMBL/GenBank/DDBJ databases">
        <title>Genome sequencing for Strongylocentrotus purpuratus.</title>
        <authorList>
            <person name="Murali S."/>
            <person name="Liu Y."/>
            <person name="Vee V."/>
            <person name="English A."/>
            <person name="Wang M."/>
            <person name="Skinner E."/>
            <person name="Han Y."/>
            <person name="Muzny D.M."/>
            <person name="Worley K.C."/>
            <person name="Gibbs R.A."/>
        </authorList>
    </citation>
    <scope>NUCLEOTIDE SEQUENCE</scope>
</reference>
<comment type="function">
    <text evidence="12">tRNA methylase which 2'-O-methylates cytidine(4) in tRNA(Pro) and tRNA(Gly)(GCC), and adenosine(4) in tRNA(His).</text>
</comment>
<keyword evidence="6 12" id="KW-0479">Metal-binding</keyword>
<keyword evidence="4 12" id="KW-0949">S-adenosyl-L-methionine</keyword>
<evidence type="ECO:0000256" key="12">
    <source>
        <dbReference type="RuleBase" id="RU367103"/>
    </source>
</evidence>
<accession>A0A7M7PJ22</accession>
<feature type="compositionally biased region" description="Polar residues" evidence="13">
    <location>
        <begin position="334"/>
        <end position="358"/>
    </location>
</feature>
<evidence type="ECO:0000256" key="5">
    <source>
        <dbReference type="ARBA" id="ARBA00022694"/>
    </source>
</evidence>
<dbReference type="InterPro" id="IPR022776">
    <property type="entry name" value="TRM13/UPF0224_CHHC_Znf_dom"/>
</dbReference>
<evidence type="ECO:0000256" key="11">
    <source>
        <dbReference type="ARBA" id="ARBA00049393"/>
    </source>
</evidence>
<comment type="catalytic activity">
    <reaction evidence="9 12">
        <text>cytidine(4) in tRNA(Pro) + S-adenosyl-L-methionine = 2'-O-methylcytidine(4) in tRNA(Pro) + S-adenosyl-L-homocysteine + H(+)</text>
        <dbReference type="Rhea" id="RHEA:32767"/>
        <dbReference type="Rhea" id="RHEA-COMP:10397"/>
        <dbReference type="Rhea" id="RHEA-COMP:10398"/>
        <dbReference type="ChEBI" id="CHEBI:15378"/>
        <dbReference type="ChEBI" id="CHEBI:57856"/>
        <dbReference type="ChEBI" id="CHEBI:59789"/>
        <dbReference type="ChEBI" id="CHEBI:74495"/>
        <dbReference type="ChEBI" id="CHEBI:82748"/>
        <dbReference type="EC" id="2.1.1.225"/>
    </reaction>
</comment>
<evidence type="ECO:0000256" key="9">
    <source>
        <dbReference type="ARBA" id="ARBA00048165"/>
    </source>
</evidence>
<name>A0A7M7PJ22_STRPU</name>
<dbReference type="Pfam" id="PF05206">
    <property type="entry name" value="TRM13"/>
    <property type="match status" value="2"/>
</dbReference>
<evidence type="ECO:0000256" key="10">
    <source>
        <dbReference type="ARBA" id="ARBA00048635"/>
    </source>
</evidence>
<keyword evidence="7 12" id="KW-0863">Zinc-finger</keyword>
<evidence type="ECO:0000256" key="13">
    <source>
        <dbReference type="SAM" id="MobiDB-lite"/>
    </source>
</evidence>
<keyword evidence="8 12" id="KW-0862">Zinc</keyword>
<dbReference type="FunCoup" id="A0A7M7PJ22">
    <property type="interactions" value="1063"/>
</dbReference>
<feature type="domain" description="CHHC U11-48K-type" evidence="14">
    <location>
        <begin position="54"/>
        <end position="81"/>
    </location>
</feature>
<comment type="catalytic activity">
    <reaction evidence="11 12">
        <text>adenosine(4) in tRNA(His) + S-adenosyl-L-methionine = 2'-O-methyladenosine(4) in tRNA(His) + S-adenosyl-L-homocysteine + H(+)</text>
        <dbReference type="Rhea" id="RHEA:43196"/>
        <dbReference type="Rhea" id="RHEA-COMP:10401"/>
        <dbReference type="Rhea" id="RHEA-COMP:10402"/>
        <dbReference type="ChEBI" id="CHEBI:15378"/>
        <dbReference type="ChEBI" id="CHEBI:57856"/>
        <dbReference type="ChEBI" id="CHEBI:59789"/>
        <dbReference type="ChEBI" id="CHEBI:74411"/>
        <dbReference type="ChEBI" id="CHEBI:74477"/>
        <dbReference type="EC" id="2.1.1.225"/>
    </reaction>
</comment>
<dbReference type="InParanoid" id="A0A7M7PJ22"/>
<keyword evidence="2 12" id="KW-0489">Methyltransferase</keyword>
<feature type="region of interest" description="Disordered" evidence="13">
    <location>
        <begin position="447"/>
        <end position="516"/>
    </location>
</feature>
<comment type="catalytic activity">
    <reaction evidence="10 12">
        <text>cytidine(4) in tRNA(Gly)(GCC) + S-adenosyl-L-methionine = 2'-O-methylcytidine(4) in tRNA(Gly)(GCC) + S-adenosyl-L-homocysteine + H(+)</text>
        <dbReference type="Rhea" id="RHEA:43192"/>
        <dbReference type="Rhea" id="RHEA-COMP:10399"/>
        <dbReference type="Rhea" id="RHEA-COMP:10400"/>
        <dbReference type="ChEBI" id="CHEBI:15378"/>
        <dbReference type="ChEBI" id="CHEBI:57856"/>
        <dbReference type="ChEBI" id="CHEBI:59789"/>
        <dbReference type="ChEBI" id="CHEBI:74495"/>
        <dbReference type="ChEBI" id="CHEBI:82748"/>
        <dbReference type="EC" id="2.1.1.225"/>
    </reaction>
</comment>
<evidence type="ECO:0000256" key="3">
    <source>
        <dbReference type="ARBA" id="ARBA00022679"/>
    </source>
</evidence>
<evidence type="ECO:0000256" key="1">
    <source>
        <dbReference type="ARBA" id="ARBA00005265"/>
    </source>
</evidence>
<evidence type="ECO:0000313" key="15">
    <source>
        <dbReference type="EnsemblMetazoa" id="XP_030852423"/>
    </source>
</evidence>
<dbReference type="EnsemblMetazoa" id="XM_030996563">
    <property type="protein sequence ID" value="XP_030852423"/>
    <property type="gene ID" value="LOC575954"/>
</dbReference>
<dbReference type="InterPro" id="IPR021721">
    <property type="entry name" value="Znf_CCCH-type_TRM13"/>
</dbReference>
<organism evidence="15 16">
    <name type="scientific">Strongylocentrotus purpuratus</name>
    <name type="common">Purple sea urchin</name>
    <dbReference type="NCBI Taxonomy" id="7668"/>
    <lineage>
        <taxon>Eukaryota</taxon>
        <taxon>Metazoa</taxon>
        <taxon>Echinodermata</taxon>
        <taxon>Eleutherozoa</taxon>
        <taxon>Echinozoa</taxon>
        <taxon>Echinoidea</taxon>
        <taxon>Euechinoidea</taxon>
        <taxon>Echinacea</taxon>
        <taxon>Camarodonta</taxon>
        <taxon>Echinidea</taxon>
        <taxon>Strongylocentrotidae</taxon>
        <taxon>Strongylocentrotus</taxon>
    </lineage>
</organism>
<dbReference type="OMA" id="TIATCCH"/>
<dbReference type="GO" id="GO:0106050">
    <property type="term" value="F:tRNA 2'-O-methyltransferase activity"/>
    <property type="evidence" value="ECO:0007669"/>
    <property type="project" value="UniProtKB-UniRule"/>
</dbReference>
<feature type="compositionally biased region" description="Low complexity" evidence="13">
    <location>
        <begin position="311"/>
        <end position="333"/>
    </location>
</feature>
<dbReference type="GO" id="GO:0030488">
    <property type="term" value="P:tRNA methylation"/>
    <property type="evidence" value="ECO:0000318"/>
    <property type="project" value="GO_Central"/>
</dbReference>
<keyword evidence="3 12" id="KW-0808">Transferase</keyword>
<feature type="compositionally biased region" description="Basic and acidic residues" evidence="13">
    <location>
        <begin position="448"/>
        <end position="475"/>
    </location>
</feature>
<dbReference type="GO" id="GO:0008175">
    <property type="term" value="F:tRNA methyltransferase activity"/>
    <property type="evidence" value="ECO:0000318"/>
    <property type="project" value="GO_Central"/>
</dbReference>
<evidence type="ECO:0000256" key="4">
    <source>
        <dbReference type="ARBA" id="ARBA00022691"/>
    </source>
</evidence>
<dbReference type="OrthoDB" id="258806at2759"/>
<dbReference type="InterPro" id="IPR039044">
    <property type="entry name" value="Trm13"/>
</dbReference>
<evidence type="ECO:0000256" key="6">
    <source>
        <dbReference type="ARBA" id="ARBA00022723"/>
    </source>
</evidence>
<protein>
    <recommendedName>
        <fullName evidence="12">tRNA:m(4)X modification enzyme TRM13</fullName>
        <ecNumber evidence="12">2.1.1.225</ecNumber>
    </recommendedName>
</protein>
<dbReference type="CTD" id="54482"/>
<dbReference type="Pfam" id="PF11722">
    <property type="entry name" value="zf-TRM13_CCCH"/>
    <property type="match status" value="1"/>
</dbReference>
<dbReference type="PANTHER" id="PTHR12998">
    <property type="entry name" value="TRNA:M(4)X MODIFICATION ENZYME TRM13 HOMOLOG"/>
    <property type="match status" value="1"/>
</dbReference>
<keyword evidence="5 12" id="KW-0819">tRNA processing</keyword>
<dbReference type="KEGG" id="spu:575954"/>
<evidence type="ECO:0000256" key="2">
    <source>
        <dbReference type="ARBA" id="ARBA00022603"/>
    </source>
</evidence>
<dbReference type="PROSITE" id="PS51800">
    <property type="entry name" value="ZF_CHHC_U11_48K"/>
    <property type="match status" value="1"/>
</dbReference>
<proteinExistence type="inferred from homology"/>
<evidence type="ECO:0000259" key="14">
    <source>
        <dbReference type="PROSITE" id="PS51800"/>
    </source>
</evidence>
<dbReference type="GO" id="GO:0008270">
    <property type="term" value="F:zinc ion binding"/>
    <property type="evidence" value="ECO:0007669"/>
    <property type="project" value="UniProtKB-KW"/>
</dbReference>
<feature type="compositionally biased region" description="Polar residues" evidence="13">
    <location>
        <begin position="369"/>
        <end position="378"/>
    </location>
</feature>
<reference evidence="15" key="2">
    <citation type="submission" date="2021-01" db="UniProtKB">
        <authorList>
            <consortium name="EnsemblMetazoa"/>
        </authorList>
    </citation>
    <scope>IDENTIFICATION</scope>
</reference>
<feature type="region of interest" description="Disordered" evidence="13">
    <location>
        <begin position="287"/>
        <end position="392"/>
    </location>
</feature>
<dbReference type="PANTHER" id="PTHR12998:SF0">
    <property type="entry name" value="TRNA:M(4)X MODIFICATION ENZYME TRM13 HOMOLOG"/>
    <property type="match status" value="1"/>
</dbReference>
<evidence type="ECO:0000256" key="8">
    <source>
        <dbReference type="ARBA" id="ARBA00022833"/>
    </source>
</evidence>
<keyword evidence="16" id="KW-1185">Reference proteome</keyword>